<evidence type="ECO:0000259" key="7">
    <source>
        <dbReference type="Pfam" id="PF25000"/>
    </source>
</evidence>
<dbReference type="Pfam" id="PF25000">
    <property type="entry name" value="DUF7779"/>
    <property type="match status" value="1"/>
</dbReference>
<dbReference type="InterPro" id="IPR011990">
    <property type="entry name" value="TPR-like_helical_dom_sf"/>
</dbReference>
<proteinExistence type="predicted"/>
<evidence type="ECO:0000313" key="8">
    <source>
        <dbReference type="EMBL" id="KAH7116706.1"/>
    </source>
</evidence>
<dbReference type="InterPro" id="IPR052374">
    <property type="entry name" value="SERAC1"/>
</dbReference>
<dbReference type="PANTHER" id="PTHR48182">
    <property type="entry name" value="PROTEIN SERAC1"/>
    <property type="match status" value="1"/>
</dbReference>
<sequence>MSRLSSGTSPCPHVHLPGTLMFSAFSLLSKTASIICSEWGRICSQHPLAIMSVQTPSRLRCVFPSHDAIEEDLDIILIPGVGTPDISTWPFCSEEWLKQSLPIQARRLRILAYDHGIQSNQGNIWETLLMQGYTLLNDMAKARSDQDDHRPILAVCHSAGGIILKQALCIANEQLHKYEFLVNAIAGIIFVSTPHASIDKKETNNLFASVLKTIPRKIFKSPAMQNEVDNVLLWDLANRFEAIYFQTPVLSIFETKASKINEGRFRSQTQTVVDRRSCTTHAPIERFVGVHMDHVNTCHFQLSTEDSNKQVTEFLEETLQDAEQLISARLKALEFTYATVSSYSPTHSELALLEAEQTRPIISSVDATDGSSQLGFETVHRNYSMDVPRPKLRLPCIMLEHYEPNPSFSGRNEIMERLKKELIPSKNKVMASQNTGLRQFALCGFGGMGKTEIAQEFAWTHRNEFDAVFWVTADEAAKIDSRYQQICIGLGLEDQTESKSHVVSRELVKGWLSNPWKDASSKALGPSGTQPASDASWLIVFDNADDPMLLTDYWPQGNGSVLITSRDPLAKTIFSMRVSGEDLNPLGASDGASLLLRLTADSDSDEPEDGGTYLARSIVDALGGVPLAISQMAGIIRRQELTLREFFDLYKDFDEHAALHETKFDSITKSYSHSIATVWAIEKLRPESRKLLEALSFFDSDSIKEELIVELFAGEFSAQKDEYRKIRTELLQTSLIKRNKQNTELSIHRLVQDAVRAKIDRNVAATIFDSIVRLLWANWPSAMPKPSRTPKLPQPKAANKRLEVGRWPQCAALYPHVLKLHQMWLSMGEMADTTSLQLAALLNDAAWYQSERGRTRGFDGFFETAQTLCENILHDDKDDLLSNIYFCLGAIAADTNDHESSRKYKELSFNLQYNLSQELGVSGERLALAYSERSISRIQDGRIDEGIADLKREKEIRVDLGIYVPLSREANLGLAYLLKGEIDNCEKLLVDSLETRQQVLGKNDKESFRTGRILHALGNLRAHQGKLDESYACHQKAYEQLCSTIGPCNHRTADLEHRLAEHLIRLGKNEDAINTINTALKTWTFDGEVYKNELARTTFLKAKVLQNCGKDSKAAVAFKVACRLRREITKEKKNVEELTYEDFDNLVTFWSR</sequence>
<keyword evidence="6" id="KW-0472">Membrane</keyword>
<dbReference type="Proteomes" id="UP000700596">
    <property type="component" value="Unassembled WGS sequence"/>
</dbReference>
<dbReference type="EMBL" id="JAGMWT010000014">
    <property type="protein sequence ID" value="KAH7116706.1"/>
    <property type="molecule type" value="Genomic_DNA"/>
</dbReference>
<dbReference type="Gene3D" id="3.40.50.300">
    <property type="entry name" value="P-loop containing nucleotide triphosphate hydrolases"/>
    <property type="match status" value="1"/>
</dbReference>
<dbReference type="InterPro" id="IPR027417">
    <property type="entry name" value="P-loop_NTPase"/>
</dbReference>
<organism evidence="8 9">
    <name type="scientific">Dendryphion nanum</name>
    <dbReference type="NCBI Taxonomy" id="256645"/>
    <lineage>
        <taxon>Eukaryota</taxon>
        <taxon>Fungi</taxon>
        <taxon>Dikarya</taxon>
        <taxon>Ascomycota</taxon>
        <taxon>Pezizomycotina</taxon>
        <taxon>Dothideomycetes</taxon>
        <taxon>Pleosporomycetidae</taxon>
        <taxon>Pleosporales</taxon>
        <taxon>Torulaceae</taxon>
        <taxon>Dendryphion</taxon>
    </lineage>
</organism>
<keyword evidence="4" id="KW-0256">Endoplasmic reticulum</keyword>
<comment type="caution">
    <text evidence="8">The sequence shown here is derived from an EMBL/GenBank/DDBJ whole genome shotgun (WGS) entry which is preliminary data.</text>
</comment>
<dbReference type="OrthoDB" id="6161812at2759"/>
<dbReference type="SUPFAM" id="SSF52540">
    <property type="entry name" value="P-loop containing nucleoside triphosphate hydrolases"/>
    <property type="match status" value="1"/>
</dbReference>
<evidence type="ECO:0000256" key="4">
    <source>
        <dbReference type="ARBA" id="ARBA00022824"/>
    </source>
</evidence>
<keyword evidence="9" id="KW-1185">Reference proteome</keyword>
<dbReference type="Gene3D" id="3.40.50.1820">
    <property type="entry name" value="alpha/beta hydrolase"/>
    <property type="match status" value="1"/>
</dbReference>
<evidence type="ECO:0000256" key="6">
    <source>
        <dbReference type="ARBA" id="ARBA00023136"/>
    </source>
</evidence>
<dbReference type="GO" id="GO:0005783">
    <property type="term" value="C:endoplasmic reticulum"/>
    <property type="evidence" value="ECO:0007669"/>
    <property type="project" value="UniProtKB-SubCell"/>
</dbReference>
<keyword evidence="5" id="KW-0496">Mitochondrion</keyword>
<evidence type="ECO:0000313" key="9">
    <source>
        <dbReference type="Proteomes" id="UP000700596"/>
    </source>
</evidence>
<reference evidence="8" key="1">
    <citation type="journal article" date="2021" name="Nat. Commun.">
        <title>Genetic determinants of endophytism in the Arabidopsis root mycobiome.</title>
        <authorList>
            <person name="Mesny F."/>
            <person name="Miyauchi S."/>
            <person name="Thiergart T."/>
            <person name="Pickel B."/>
            <person name="Atanasova L."/>
            <person name="Karlsson M."/>
            <person name="Huettel B."/>
            <person name="Barry K.W."/>
            <person name="Haridas S."/>
            <person name="Chen C."/>
            <person name="Bauer D."/>
            <person name="Andreopoulos W."/>
            <person name="Pangilinan J."/>
            <person name="LaButti K."/>
            <person name="Riley R."/>
            <person name="Lipzen A."/>
            <person name="Clum A."/>
            <person name="Drula E."/>
            <person name="Henrissat B."/>
            <person name="Kohler A."/>
            <person name="Grigoriev I.V."/>
            <person name="Martin F.M."/>
            <person name="Hacquard S."/>
        </authorList>
    </citation>
    <scope>NUCLEOTIDE SEQUENCE</scope>
    <source>
        <strain evidence="8">MPI-CAGE-CH-0243</strain>
    </source>
</reference>
<protein>
    <submittedName>
        <fullName evidence="8">Tetratricopeptide repeat domain-containing protein</fullName>
    </submittedName>
</protein>
<gene>
    <name evidence="8" type="ORF">B0J11DRAFT_537370</name>
</gene>
<dbReference type="Gene3D" id="1.25.40.10">
    <property type="entry name" value="Tetratricopeptide repeat domain"/>
    <property type="match status" value="1"/>
</dbReference>
<dbReference type="AlphaFoldDB" id="A0A9P9DCH8"/>
<feature type="domain" description="DUF7779" evidence="7">
    <location>
        <begin position="679"/>
        <end position="761"/>
    </location>
</feature>
<evidence type="ECO:0000256" key="2">
    <source>
        <dbReference type="ARBA" id="ARBA00004240"/>
    </source>
</evidence>
<dbReference type="PANTHER" id="PTHR48182:SF2">
    <property type="entry name" value="PROTEIN SERAC1"/>
    <property type="match status" value="1"/>
</dbReference>
<dbReference type="SUPFAM" id="SSF48452">
    <property type="entry name" value="TPR-like"/>
    <property type="match status" value="2"/>
</dbReference>
<dbReference type="GO" id="GO:0043531">
    <property type="term" value="F:ADP binding"/>
    <property type="evidence" value="ECO:0007669"/>
    <property type="project" value="InterPro"/>
</dbReference>
<dbReference type="InterPro" id="IPR056681">
    <property type="entry name" value="DUF7779"/>
</dbReference>
<accession>A0A9P9DCH8</accession>
<dbReference type="SUPFAM" id="SSF53474">
    <property type="entry name" value="alpha/beta-Hydrolases"/>
    <property type="match status" value="1"/>
</dbReference>
<name>A0A9P9DCH8_9PLEO</name>
<dbReference type="GO" id="GO:0005739">
    <property type="term" value="C:mitochondrion"/>
    <property type="evidence" value="ECO:0007669"/>
    <property type="project" value="UniProtKB-SubCell"/>
</dbReference>
<evidence type="ECO:0000256" key="5">
    <source>
        <dbReference type="ARBA" id="ARBA00023128"/>
    </source>
</evidence>
<dbReference type="InterPro" id="IPR029058">
    <property type="entry name" value="AB_hydrolase_fold"/>
</dbReference>
<dbReference type="GO" id="GO:0016020">
    <property type="term" value="C:membrane"/>
    <property type="evidence" value="ECO:0007669"/>
    <property type="project" value="UniProtKB-SubCell"/>
</dbReference>
<evidence type="ECO:0000256" key="3">
    <source>
        <dbReference type="ARBA" id="ARBA00004370"/>
    </source>
</evidence>
<evidence type="ECO:0000256" key="1">
    <source>
        <dbReference type="ARBA" id="ARBA00004173"/>
    </source>
</evidence>
<comment type="subcellular location">
    <subcellularLocation>
        <location evidence="2">Endoplasmic reticulum</location>
    </subcellularLocation>
    <subcellularLocation>
        <location evidence="3">Membrane</location>
    </subcellularLocation>
    <subcellularLocation>
        <location evidence="1">Mitochondrion</location>
    </subcellularLocation>
</comment>